<dbReference type="GO" id="GO:0015031">
    <property type="term" value="P:protein transport"/>
    <property type="evidence" value="ECO:0007669"/>
    <property type="project" value="UniProtKB-KW"/>
</dbReference>
<dbReference type="Gene3D" id="1.10.10.1540">
    <property type="entry name" value="Costar domain"/>
    <property type="match status" value="1"/>
</dbReference>
<dbReference type="PANTHER" id="PTHR22739">
    <property type="entry name" value="STRIATED MUSCLE ACTIVATOR OF RHO-DEPENDENT SIGNALING-RELATED"/>
    <property type="match status" value="1"/>
</dbReference>
<accession>H3AWN9</accession>
<keyword evidence="12" id="KW-0206">Cytoskeleton</keyword>
<keyword evidence="8" id="KW-0805">Transcription regulation</keyword>
<dbReference type="InterPro" id="IPR027817">
    <property type="entry name" value="Costars_dom"/>
</dbReference>
<feature type="compositionally biased region" description="Basic and acidic residues" evidence="17">
    <location>
        <begin position="195"/>
        <end position="223"/>
    </location>
</feature>
<feature type="region of interest" description="Disordered" evidence="17">
    <location>
        <begin position="156"/>
        <end position="236"/>
    </location>
</feature>
<evidence type="ECO:0000313" key="20">
    <source>
        <dbReference type="Proteomes" id="UP000008672"/>
    </source>
</evidence>
<evidence type="ECO:0000256" key="12">
    <source>
        <dbReference type="ARBA" id="ARBA00023212"/>
    </source>
</evidence>
<keyword evidence="3" id="KW-0813">Transport</keyword>
<sequence length="392" mass="44728">IVVERKPFMVGAIKKTGCSMVVGGLARRWQEWASERSAKQQTVPRGWVPTLLPAERKGSELNRPGEELAPKVTEKQHMAGGARMGVLGSSCGSGYKMSPSYGSKGEDCRVLKAEQELLQEKMERDSWLCRADTAQIVPRNTAAILGEACSEGRQLHNDSTLKQTPPAQIHTRKEKGILSSKSSSLDTEDSGFGEEGERSEREEENRIHKRMNKTEKRGKEEKTRKRVLPRKSERHLEPPKNNVVFFQVKVLSMMDVRNTWQKWSEEHMEKQKLNPFSAEFDYEYAMAVRLQKGDEGYGRPKEGSKTAERAHRAHKHIQREMEELCFIIRDTGVHGKDGRARITFGRLFERYIRISDKVVGILLRARKHGMLLFEGEMLWQGKDDNVVITLLV</sequence>
<protein>
    <recommendedName>
        <fullName evidence="15">Actin-binding Rho-activating protein</fullName>
    </recommendedName>
    <alternativeName>
        <fullName evidence="16">Striated muscle activator of Rho-dependent signaling</fullName>
    </alternativeName>
</protein>
<evidence type="ECO:0000313" key="19">
    <source>
        <dbReference type="Ensembl" id="ENSLACP00000014060.1"/>
    </source>
</evidence>
<keyword evidence="5" id="KW-0597">Phosphoprotein</keyword>
<reference evidence="20" key="1">
    <citation type="submission" date="2011-08" db="EMBL/GenBank/DDBJ databases">
        <title>The draft genome of Latimeria chalumnae.</title>
        <authorList>
            <person name="Di Palma F."/>
            <person name="Alfoldi J."/>
            <person name="Johnson J."/>
            <person name="Berlin A."/>
            <person name="Gnerre S."/>
            <person name="Jaffe D."/>
            <person name="MacCallum I."/>
            <person name="Young S."/>
            <person name="Walker B.J."/>
            <person name="Lander E."/>
            <person name="Lindblad-Toh K."/>
        </authorList>
    </citation>
    <scope>NUCLEOTIDE SEQUENCE [LARGE SCALE GENOMIC DNA]</scope>
    <source>
        <strain evidence="20">Wild caught</strain>
    </source>
</reference>
<keyword evidence="9" id="KW-0010">Activator</keyword>
<dbReference type="PANTHER" id="PTHR22739:SF21">
    <property type="entry name" value="ACTIN-BINDING RHO-ACTIVATING PROTEIN"/>
    <property type="match status" value="1"/>
</dbReference>
<evidence type="ECO:0000256" key="8">
    <source>
        <dbReference type="ARBA" id="ARBA00023015"/>
    </source>
</evidence>
<dbReference type="HOGENOM" id="CLU_062244_0_0_1"/>
<dbReference type="Pfam" id="PF14705">
    <property type="entry name" value="Costars"/>
    <property type="match status" value="1"/>
</dbReference>
<reference evidence="19" key="3">
    <citation type="submission" date="2025-09" db="UniProtKB">
        <authorList>
            <consortium name="Ensembl"/>
        </authorList>
    </citation>
    <scope>IDENTIFICATION</scope>
</reference>
<evidence type="ECO:0000256" key="16">
    <source>
        <dbReference type="ARBA" id="ARBA00076363"/>
    </source>
</evidence>
<dbReference type="GeneTree" id="ENSGT00940000166055"/>
<evidence type="ECO:0000256" key="14">
    <source>
        <dbReference type="ARBA" id="ARBA00063019"/>
    </source>
</evidence>
<dbReference type="Proteomes" id="UP000008672">
    <property type="component" value="Unassembled WGS sequence"/>
</dbReference>
<dbReference type="GO" id="GO:0035025">
    <property type="term" value="P:positive regulation of Rho protein signal transduction"/>
    <property type="evidence" value="ECO:0007669"/>
    <property type="project" value="InterPro"/>
</dbReference>
<feature type="compositionally biased region" description="Polar residues" evidence="17">
    <location>
        <begin position="157"/>
        <end position="166"/>
    </location>
</feature>
<keyword evidence="10" id="KW-0804">Transcription</keyword>
<dbReference type="SMART" id="SM01283">
    <property type="entry name" value="Costars"/>
    <property type="match status" value="1"/>
</dbReference>
<dbReference type="InParanoid" id="H3AWN9"/>
<evidence type="ECO:0000256" key="1">
    <source>
        <dbReference type="ARBA" id="ARBA00004204"/>
    </source>
</evidence>
<keyword evidence="7" id="KW-0811">Translocation</keyword>
<evidence type="ECO:0000256" key="3">
    <source>
        <dbReference type="ARBA" id="ARBA00022448"/>
    </source>
</evidence>
<keyword evidence="11" id="KW-0009">Actin-binding</keyword>
<gene>
    <name evidence="19" type="primary">LOC102346399</name>
</gene>
<keyword evidence="4" id="KW-0963">Cytoplasm</keyword>
<dbReference type="GO" id="GO:0030017">
    <property type="term" value="C:sarcomere"/>
    <property type="evidence" value="ECO:0007669"/>
    <property type="project" value="UniProtKB-SubCell"/>
</dbReference>
<dbReference type="FunFam" id="1.10.10.1540:FF:000001">
    <property type="entry name" value="Actin-binding Rho-activating protein a"/>
    <property type="match status" value="1"/>
</dbReference>
<organism evidence="19 20">
    <name type="scientific">Latimeria chalumnae</name>
    <name type="common">Coelacanth</name>
    <dbReference type="NCBI Taxonomy" id="7897"/>
    <lineage>
        <taxon>Eukaryota</taxon>
        <taxon>Metazoa</taxon>
        <taxon>Chordata</taxon>
        <taxon>Craniata</taxon>
        <taxon>Vertebrata</taxon>
        <taxon>Euteleostomi</taxon>
        <taxon>Coelacanthiformes</taxon>
        <taxon>Coelacanthidae</taxon>
        <taxon>Latimeria</taxon>
    </lineage>
</organism>
<evidence type="ECO:0000256" key="15">
    <source>
        <dbReference type="ARBA" id="ARBA00073502"/>
    </source>
</evidence>
<reference evidence="19" key="2">
    <citation type="submission" date="2025-08" db="UniProtKB">
        <authorList>
            <consortium name="Ensembl"/>
        </authorList>
    </citation>
    <scope>IDENTIFICATION</scope>
</reference>
<evidence type="ECO:0000256" key="13">
    <source>
        <dbReference type="ARBA" id="ARBA00059783"/>
    </source>
</evidence>
<comment type="subunit">
    <text evidence="14">Binds F-actin and ABLIM1, ABLIM2 and ABLIM3. Interaction with ABLIM2 and ABLIM3 enhances activity.</text>
</comment>
<dbReference type="STRING" id="7897.ENSLACP00000014060"/>
<evidence type="ECO:0000256" key="10">
    <source>
        <dbReference type="ARBA" id="ARBA00023163"/>
    </source>
</evidence>
<evidence type="ECO:0000259" key="18">
    <source>
        <dbReference type="SMART" id="SM01283"/>
    </source>
</evidence>
<dbReference type="GO" id="GO:0005856">
    <property type="term" value="C:cytoskeleton"/>
    <property type="evidence" value="ECO:0007669"/>
    <property type="project" value="UniProtKB-SubCell"/>
</dbReference>
<dbReference type="InterPro" id="IPR038095">
    <property type="entry name" value="Costars_sf"/>
</dbReference>
<dbReference type="GO" id="GO:0045944">
    <property type="term" value="P:positive regulation of transcription by RNA polymerase II"/>
    <property type="evidence" value="ECO:0007669"/>
    <property type="project" value="TreeGrafter"/>
</dbReference>
<evidence type="ECO:0000256" key="6">
    <source>
        <dbReference type="ARBA" id="ARBA00022927"/>
    </source>
</evidence>
<dbReference type="InterPro" id="IPR026111">
    <property type="entry name" value="Abra"/>
</dbReference>
<name>H3AWN9_LATCH</name>
<comment type="function">
    <text evidence="13">Acts as an activator of serum response factor (SRF)-dependent transcription possibly by inducing nuclear translocation of MKL1 or MKL2 and through a mechanism requiring Rho-actin signaling.</text>
</comment>
<dbReference type="EMBL" id="AFYH01139382">
    <property type="status" value="NOT_ANNOTATED_CDS"/>
    <property type="molecule type" value="Genomic_DNA"/>
</dbReference>
<evidence type="ECO:0000256" key="7">
    <source>
        <dbReference type="ARBA" id="ARBA00023010"/>
    </source>
</evidence>
<feature type="domain" description="Costars" evidence="18">
    <location>
        <begin position="315"/>
        <end position="391"/>
    </location>
</feature>
<evidence type="ECO:0000256" key="9">
    <source>
        <dbReference type="ARBA" id="ARBA00023159"/>
    </source>
</evidence>
<keyword evidence="6" id="KW-0653">Protein transport</keyword>
<evidence type="ECO:0000256" key="11">
    <source>
        <dbReference type="ARBA" id="ARBA00023203"/>
    </source>
</evidence>
<evidence type="ECO:0000256" key="2">
    <source>
        <dbReference type="ARBA" id="ARBA00004245"/>
    </source>
</evidence>
<evidence type="ECO:0000256" key="5">
    <source>
        <dbReference type="ARBA" id="ARBA00022553"/>
    </source>
</evidence>
<dbReference type="AlphaFoldDB" id="H3AWN9"/>
<keyword evidence="20" id="KW-1185">Reference proteome</keyword>
<comment type="subcellular location">
    <subcellularLocation>
        <location evidence="2">Cytoplasm</location>
        <location evidence="2">Cytoskeleton</location>
    </subcellularLocation>
    <subcellularLocation>
        <location evidence="1">Cytoplasm</location>
        <location evidence="1">Myofibril</location>
        <location evidence="1">Sarcomere</location>
    </subcellularLocation>
</comment>
<evidence type="ECO:0000256" key="17">
    <source>
        <dbReference type="SAM" id="MobiDB-lite"/>
    </source>
</evidence>
<proteinExistence type="predicted"/>
<dbReference type="Ensembl" id="ENSLACT00000014159.1">
    <property type="protein sequence ID" value="ENSLACP00000014060.1"/>
    <property type="gene ID" value="ENSLACG00000012376.1"/>
</dbReference>
<dbReference type="eggNOG" id="KOG3376">
    <property type="taxonomic scope" value="Eukaryota"/>
</dbReference>
<dbReference type="GO" id="GO:0003779">
    <property type="term" value="F:actin binding"/>
    <property type="evidence" value="ECO:0007669"/>
    <property type="project" value="UniProtKB-KW"/>
</dbReference>
<evidence type="ECO:0000256" key="4">
    <source>
        <dbReference type="ARBA" id="ARBA00022490"/>
    </source>
</evidence>